<evidence type="ECO:0000313" key="1">
    <source>
        <dbReference type="EMBL" id="KAK3367011.1"/>
    </source>
</evidence>
<proteinExistence type="predicted"/>
<gene>
    <name evidence="1" type="ORF">B0T24DRAFT_377685</name>
</gene>
<comment type="caution">
    <text evidence="1">The sequence shown here is derived from an EMBL/GenBank/DDBJ whole genome shotgun (WGS) entry which is preliminary data.</text>
</comment>
<protein>
    <submittedName>
        <fullName evidence="1">Uncharacterized protein</fullName>
    </submittedName>
</protein>
<accession>A0AAE0JZ28</accession>
<evidence type="ECO:0000313" key="2">
    <source>
        <dbReference type="Proteomes" id="UP001287356"/>
    </source>
</evidence>
<dbReference type="Proteomes" id="UP001287356">
    <property type="component" value="Unassembled WGS sequence"/>
</dbReference>
<reference evidence="1" key="1">
    <citation type="journal article" date="2023" name="Mol. Phylogenet. Evol.">
        <title>Genome-scale phylogeny and comparative genomics of the fungal order Sordariales.</title>
        <authorList>
            <person name="Hensen N."/>
            <person name="Bonometti L."/>
            <person name="Westerberg I."/>
            <person name="Brannstrom I.O."/>
            <person name="Guillou S."/>
            <person name="Cros-Aarteil S."/>
            <person name="Calhoun S."/>
            <person name="Haridas S."/>
            <person name="Kuo A."/>
            <person name="Mondo S."/>
            <person name="Pangilinan J."/>
            <person name="Riley R."/>
            <person name="LaButti K."/>
            <person name="Andreopoulos B."/>
            <person name="Lipzen A."/>
            <person name="Chen C."/>
            <person name="Yan M."/>
            <person name="Daum C."/>
            <person name="Ng V."/>
            <person name="Clum A."/>
            <person name="Steindorff A."/>
            <person name="Ohm R.A."/>
            <person name="Martin F."/>
            <person name="Silar P."/>
            <person name="Natvig D.O."/>
            <person name="Lalanne C."/>
            <person name="Gautier V."/>
            <person name="Ament-Velasquez S.L."/>
            <person name="Kruys A."/>
            <person name="Hutchinson M.I."/>
            <person name="Powell A.J."/>
            <person name="Barry K."/>
            <person name="Miller A.N."/>
            <person name="Grigoriev I.V."/>
            <person name="Debuchy R."/>
            <person name="Gladieux P."/>
            <person name="Hiltunen Thoren M."/>
            <person name="Johannesson H."/>
        </authorList>
    </citation>
    <scope>NUCLEOTIDE SEQUENCE</scope>
    <source>
        <strain evidence="1">CBS 958.72</strain>
    </source>
</reference>
<sequence>MTSCWRPKVLGRPRKPKPYLKISAVGAPFQSGFALAASSPFSFLATLPHPEMLSSGRHSAISDHQRPSLADPKRLVCLVFGMSVYVGGRRARSIEDVRLIEGSGISTLLKKTKLSLHGSFHGMVEWQTWKKFQRFRAEGMVFSDRPWQFCSELILHLRYKYACGQ</sequence>
<organism evidence="1 2">
    <name type="scientific">Lasiosphaeria ovina</name>
    <dbReference type="NCBI Taxonomy" id="92902"/>
    <lineage>
        <taxon>Eukaryota</taxon>
        <taxon>Fungi</taxon>
        <taxon>Dikarya</taxon>
        <taxon>Ascomycota</taxon>
        <taxon>Pezizomycotina</taxon>
        <taxon>Sordariomycetes</taxon>
        <taxon>Sordariomycetidae</taxon>
        <taxon>Sordariales</taxon>
        <taxon>Lasiosphaeriaceae</taxon>
        <taxon>Lasiosphaeria</taxon>
    </lineage>
</organism>
<name>A0AAE0JZ28_9PEZI</name>
<keyword evidence="2" id="KW-1185">Reference proteome</keyword>
<reference evidence="1" key="2">
    <citation type="submission" date="2023-06" db="EMBL/GenBank/DDBJ databases">
        <authorList>
            <consortium name="Lawrence Berkeley National Laboratory"/>
            <person name="Haridas S."/>
            <person name="Hensen N."/>
            <person name="Bonometti L."/>
            <person name="Westerberg I."/>
            <person name="Brannstrom I.O."/>
            <person name="Guillou S."/>
            <person name="Cros-Aarteil S."/>
            <person name="Calhoun S."/>
            <person name="Kuo A."/>
            <person name="Mondo S."/>
            <person name="Pangilinan J."/>
            <person name="Riley R."/>
            <person name="Labutti K."/>
            <person name="Andreopoulos B."/>
            <person name="Lipzen A."/>
            <person name="Chen C."/>
            <person name="Yanf M."/>
            <person name="Daum C."/>
            <person name="Ng V."/>
            <person name="Clum A."/>
            <person name="Steindorff A."/>
            <person name="Ohm R."/>
            <person name="Martin F."/>
            <person name="Silar P."/>
            <person name="Natvig D."/>
            <person name="Lalanne C."/>
            <person name="Gautier V."/>
            <person name="Ament-Velasquez S.L."/>
            <person name="Kruys A."/>
            <person name="Hutchinson M.I."/>
            <person name="Powell A.J."/>
            <person name="Barry K."/>
            <person name="Miller A.N."/>
            <person name="Grigoriev I.V."/>
            <person name="Debuchy R."/>
            <person name="Gladieux P."/>
            <person name="Thoren M.H."/>
            <person name="Johannesson H."/>
        </authorList>
    </citation>
    <scope>NUCLEOTIDE SEQUENCE</scope>
    <source>
        <strain evidence="1">CBS 958.72</strain>
    </source>
</reference>
<dbReference type="EMBL" id="JAULSN010000007">
    <property type="protein sequence ID" value="KAK3367011.1"/>
    <property type="molecule type" value="Genomic_DNA"/>
</dbReference>
<dbReference type="AlphaFoldDB" id="A0AAE0JZ28"/>